<evidence type="ECO:0000313" key="6">
    <source>
        <dbReference type="Proteomes" id="UP000244892"/>
    </source>
</evidence>
<proteinExistence type="predicted"/>
<dbReference type="RefSeq" id="WP_109036419.1">
    <property type="nucleotide sequence ID" value="NZ_CP029210.1"/>
</dbReference>
<dbReference type="CDD" id="cd04785">
    <property type="entry name" value="HTH_CadR-PbrR-like"/>
    <property type="match status" value="1"/>
</dbReference>
<dbReference type="InterPro" id="IPR015358">
    <property type="entry name" value="Tscrpt_reg_MerR_DNA-bd"/>
</dbReference>
<dbReference type="PROSITE" id="PS50937">
    <property type="entry name" value="HTH_MERR_2"/>
    <property type="match status" value="1"/>
</dbReference>
<feature type="domain" description="HTH merR-type" evidence="4">
    <location>
        <begin position="5"/>
        <end position="74"/>
    </location>
</feature>
<dbReference type="GO" id="GO:0003700">
    <property type="term" value="F:DNA-binding transcription factor activity"/>
    <property type="evidence" value="ECO:0007669"/>
    <property type="project" value="InterPro"/>
</dbReference>
<dbReference type="InterPro" id="IPR047057">
    <property type="entry name" value="MerR_fam"/>
</dbReference>
<sequence>MAAPNLSICVVAKRTGCSVPTIRYYEDIGLLPNADRTDGCRRNFSEATIARLTFIRRCRDFGFSIDQVRELVCLVDEPTRPCVEVRDLAAKHLAEVQRRLLELQALESSLGAFVRACDRDCAGGPTLDCSILEDLSRPAAAAPSRSSGCCGT</sequence>
<dbReference type="InterPro" id="IPR000551">
    <property type="entry name" value="MerR-type_HTH_dom"/>
</dbReference>
<evidence type="ECO:0000256" key="1">
    <source>
        <dbReference type="ARBA" id="ARBA00023015"/>
    </source>
</evidence>
<evidence type="ECO:0000313" key="5">
    <source>
        <dbReference type="EMBL" id="AWI53431.1"/>
    </source>
</evidence>
<gene>
    <name evidence="5" type="ORF">DEH84_08295</name>
</gene>
<keyword evidence="6" id="KW-1185">Reference proteome</keyword>
<dbReference type="SUPFAM" id="SSF46955">
    <property type="entry name" value="Putative DNA-binding domain"/>
    <property type="match status" value="1"/>
</dbReference>
<name>A0A2U8FQT5_9BURK</name>
<dbReference type="AlphaFoldDB" id="A0A2U8FQT5"/>
<keyword evidence="2" id="KW-0238">DNA-binding</keyword>
<dbReference type="Pfam" id="PF00376">
    <property type="entry name" value="MerR"/>
    <property type="match status" value="1"/>
</dbReference>
<evidence type="ECO:0000259" key="4">
    <source>
        <dbReference type="PROSITE" id="PS50937"/>
    </source>
</evidence>
<dbReference type="PANTHER" id="PTHR30204:SF94">
    <property type="entry name" value="HEAVY METAL-DEPENDENT TRANSCRIPTIONAL REGULATOR HI_0293-RELATED"/>
    <property type="match status" value="1"/>
</dbReference>
<dbReference type="SMART" id="SM00422">
    <property type="entry name" value="HTH_MERR"/>
    <property type="match status" value="1"/>
</dbReference>
<protein>
    <submittedName>
        <fullName evidence="5">MerR family transcriptional regulator</fullName>
    </submittedName>
</protein>
<evidence type="ECO:0000256" key="3">
    <source>
        <dbReference type="ARBA" id="ARBA00023163"/>
    </source>
</evidence>
<dbReference type="Proteomes" id="UP000244892">
    <property type="component" value="Chromosome"/>
</dbReference>
<dbReference type="Pfam" id="PF09278">
    <property type="entry name" value="MerR-DNA-bind"/>
    <property type="match status" value="1"/>
</dbReference>
<keyword evidence="1" id="KW-0805">Transcription regulation</keyword>
<accession>A0A2U8FQT5</accession>
<dbReference type="KEGG" id="aon:DEH84_08295"/>
<evidence type="ECO:0000256" key="2">
    <source>
        <dbReference type="ARBA" id="ARBA00023125"/>
    </source>
</evidence>
<dbReference type="InterPro" id="IPR009061">
    <property type="entry name" value="DNA-bd_dom_put_sf"/>
</dbReference>
<dbReference type="PRINTS" id="PR00040">
    <property type="entry name" value="HTHMERR"/>
</dbReference>
<reference evidence="5 6" key="1">
    <citation type="submission" date="2018-05" db="EMBL/GenBank/DDBJ databases">
        <title>complete genome sequence of Aquabacterium olei NBRC 110486.</title>
        <authorList>
            <person name="Tang B."/>
            <person name="Chang J."/>
            <person name="Zhang L."/>
            <person name="Yang H."/>
        </authorList>
    </citation>
    <scope>NUCLEOTIDE SEQUENCE [LARGE SCALE GENOMIC DNA]</scope>
    <source>
        <strain evidence="5 6">NBRC 110486</strain>
    </source>
</reference>
<dbReference type="PANTHER" id="PTHR30204">
    <property type="entry name" value="REDOX-CYCLING DRUG-SENSING TRANSCRIPTIONAL ACTIVATOR SOXR"/>
    <property type="match status" value="1"/>
</dbReference>
<keyword evidence="3" id="KW-0804">Transcription</keyword>
<organism evidence="5 6">
    <name type="scientific">Aquabacterium olei</name>
    <dbReference type="NCBI Taxonomy" id="1296669"/>
    <lineage>
        <taxon>Bacteria</taxon>
        <taxon>Pseudomonadati</taxon>
        <taxon>Pseudomonadota</taxon>
        <taxon>Betaproteobacteria</taxon>
        <taxon>Burkholderiales</taxon>
        <taxon>Aquabacterium</taxon>
    </lineage>
</organism>
<dbReference type="GO" id="GO:0003677">
    <property type="term" value="F:DNA binding"/>
    <property type="evidence" value="ECO:0007669"/>
    <property type="project" value="UniProtKB-KW"/>
</dbReference>
<dbReference type="Gene3D" id="1.10.1660.10">
    <property type="match status" value="1"/>
</dbReference>
<dbReference type="OrthoDB" id="5345718at2"/>
<dbReference type="EMBL" id="CP029210">
    <property type="protein sequence ID" value="AWI53431.1"/>
    <property type="molecule type" value="Genomic_DNA"/>
</dbReference>